<dbReference type="InterPro" id="IPR005135">
    <property type="entry name" value="Endo/exonuclease/phosphatase"/>
</dbReference>
<protein>
    <recommendedName>
        <fullName evidence="1">Reverse transcriptase domain-containing protein</fullName>
    </recommendedName>
</protein>
<name>A0AAP0DCI0_9ASTR</name>
<evidence type="ECO:0000259" key="1">
    <source>
        <dbReference type="PROSITE" id="PS50878"/>
    </source>
</evidence>
<dbReference type="PANTHER" id="PTHR33116">
    <property type="entry name" value="REVERSE TRANSCRIPTASE ZINC-BINDING DOMAIN-CONTAINING PROTEIN-RELATED-RELATED"/>
    <property type="match status" value="1"/>
</dbReference>
<dbReference type="SUPFAM" id="SSF56219">
    <property type="entry name" value="DNase I-like"/>
    <property type="match status" value="1"/>
</dbReference>
<dbReference type="Proteomes" id="UP001408789">
    <property type="component" value="Unassembled WGS sequence"/>
</dbReference>
<dbReference type="PANTHER" id="PTHR33116:SF78">
    <property type="entry name" value="OS12G0587133 PROTEIN"/>
    <property type="match status" value="1"/>
</dbReference>
<organism evidence="2 3">
    <name type="scientific">Deinandra increscens subsp. villosa</name>
    <dbReference type="NCBI Taxonomy" id="3103831"/>
    <lineage>
        <taxon>Eukaryota</taxon>
        <taxon>Viridiplantae</taxon>
        <taxon>Streptophyta</taxon>
        <taxon>Embryophyta</taxon>
        <taxon>Tracheophyta</taxon>
        <taxon>Spermatophyta</taxon>
        <taxon>Magnoliopsida</taxon>
        <taxon>eudicotyledons</taxon>
        <taxon>Gunneridae</taxon>
        <taxon>Pentapetalae</taxon>
        <taxon>asterids</taxon>
        <taxon>campanulids</taxon>
        <taxon>Asterales</taxon>
        <taxon>Asteraceae</taxon>
        <taxon>Asteroideae</taxon>
        <taxon>Heliantheae alliance</taxon>
        <taxon>Madieae</taxon>
        <taxon>Madiinae</taxon>
        <taxon>Deinandra</taxon>
    </lineage>
</organism>
<gene>
    <name evidence="2" type="ORF">SSX86_009046</name>
</gene>
<sequence>MNCLSLNLRGVRNTSKHSWIRRLKKENNLNFISIQETQCLHANSIPVARLWDDSPLDFMISDANGRSGGLLCIWDRNVFHKIGSVVHPNFILIHGKLKGSLLDYLVVNIYGPKSNRAKKALWSILLDLKRQYLGNWIFMGDFNAVRGPSERFNSVYNNVEAADFNSFIDSAGLIELNMGGRRFTYHSACGNYLSKLDRFLVSDDYLSIWPEASVLVHPREWSDHCPIILNSIGLDFGPRPFKCFSSWFDLEGFNEVVSSACELPTGEGNPDRKLLNKLKNIKEALKVWNNGRRERERAEKNKVRNDLNDLDLLAESRVLTSEEKAKRIDCMKKFYDIEHLEKEDLKQKARVKWALEGDENSKFFHGLIKKNISKRRIDGLYIDGLWERNPILIKEEAKIHFKNRFVEPNTSRPTIPNWNFNSLTDSEVDIISRQFSLEEIKLAIWESSGDKSPGPDGFNFKFLKRFWDLLKEDLKKLLEFFHATGSFSIGCNSSFITLIPKIADPLSLDDFRPISLIGSIYKVVAKVLANRIRVIIPGLISETQFAFLKDRQILEGPLILNETIAWLKHTRGEACLLKIDFAKAFDSVNWDFLMDVLSHMGFPSVWKGWILGCLSSGRSSVLVNGSPSKEFQFSRGLRQGDPLSPFLFIIVMEAFHMLLEKAKSLEIIKGVKLPNNGPSLTHLFFADDALLLSHADENSVQNLTSVVKWFNLASGLTINFHKSKLFGIGMDPFRLKLLARDIHCQVGTLPFTHLGLPIGKNMNGIRNWEVVINKIKSRLSDWKGKNLSFGGRGTLVKSVLGAIPIYYLSLFRAPGTSLKTMEATRRIFCWGEKKLPWVDWFSMCSDKKKGGMGFGSLQAMNLSLLAKWLFKFKAESNRLWVKVIWAIHGAKVIKSSFPCKKAITGPWNAILKAKRELMSFGIDIDLRVRCWIGDGSTVMFWLDNWLGIGLLKDLYPLLFDREKIKNVSVKLRLSFLPTVVPSIPPLSLLSNSHSNIPPSFSGAGSVQGLGTVFVLNSFSGGRRSENVYENNHTTLGQNGTGLGDNVGFENNVMQVGRGFNNVNLGAGRINGLLEVSGIGLGSTWGLNEAGPNVDVGIGLEAGWGGAINSGNAIGNSGVFGVGSGNQVIEISNEGTEDYPCSGANVANMGPLTLEPEVASTREMTFSWDWKRGSISIDDDIHSIEELIRNASASFNTGKDSWVSASSNCVSFKHQSDPNFTPQPKAQPLDPPSASSNSLVCVTFFYTNLNQIHSG</sequence>
<evidence type="ECO:0000313" key="3">
    <source>
        <dbReference type="Proteomes" id="UP001408789"/>
    </source>
</evidence>
<dbReference type="SUPFAM" id="SSF56672">
    <property type="entry name" value="DNA/RNA polymerases"/>
    <property type="match status" value="1"/>
</dbReference>
<dbReference type="InterPro" id="IPR036691">
    <property type="entry name" value="Endo/exonu/phosph_ase_sf"/>
</dbReference>
<evidence type="ECO:0000313" key="2">
    <source>
        <dbReference type="EMBL" id="KAK9072611.1"/>
    </source>
</evidence>
<reference evidence="2 3" key="1">
    <citation type="submission" date="2024-04" db="EMBL/GenBank/DDBJ databases">
        <title>The reference genome of an endangered Asteraceae, Deinandra increscens subsp. villosa, native to the Central Coast of California.</title>
        <authorList>
            <person name="Guilliams M."/>
            <person name="Hasenstab-Lehman K."/>
            <person name="Meyer R."/>
            <person name="Mcevoy S."/>
        </authorList>
    </citation>
    <scope>NUCLEOTIDE SEQUENCE [LARGE SCALE GENOMIC DNA]</scope>
    <source>
        <tissue evidence="2">Leaf</tissue>
    </source>
</reference>
<comment type="caution">
    <text evidence="2">The sequence shown here is derived from an EMBL/GenBank/DDBJ whole genome shotgun (WGS) entry which is preliminary data.</text>
</comment>
<dbReference type="InterPro" id="IPR043502">
    <property type="entry name" value="DNA/RNA_pol_sf"/>
</dbReference>
<dbReference type="Gene3D" id="3.60.10.10">
    <property type="entry name" value="Endonuclease/exonuclease/phosphatase"/>
    <property type="match status" value="1"/>
</dbReference>
<feature type="domain" description="Reverse transcriptase" evidence="1">
    <location>
        <begin position="480"/>
        <end position="758"/>
    </location>
</feature>
<dbReference type="Pfam" id="PF00078">
    <property type="entry name" value="RVT_1"/>
    <property type="match status" value="1"/>
</dbReference>
<dbReference type="PROSITE" id="PS50878">
    <property type="entry name" value="RT_POL"/>
    <property type="match status" value="1"/>
</dbReference>
<dbReference type="CDD" id="cd01650">
    <property type="entry name" value="RT_nLTR_like"/>
    <property type="match status" value="1"/>
</dbReference>
<dbReference type="AlphaFoldDB" id="A0AAP0DCI0"/>
<dbReference type="GO" id="GO:0003824">
    <property type="term" value="F:catalytic activity"/>
    <property type="evidence" value="ECO:0007669"/>
    <property type="project" value="InterPro"/>
</dbReference>
<keyword evidence="3" id="KW-1185">Reference proteome</keyword>
<proteinExistence type="predicted"/>
<dbReference type="Pfam" id="PF14529">
    <property type="entry name" value="Exo_endo_phos_2"/>
    <property type="match status" value="1"/>
</dbReference>
<accession>A0AAP0DCI0</accession>
<dbReference type="InterPro" id="IPR000477">
    <property type="entry name" value="RT_dom"/>
</dbReference>
<dbReference type="EMBL" id="JBCNJP010000010">
    <property type="protein sequence ID" value="KAK9072611.1"/>
    <property type="molecule type" value="Genomic_DNA"/>
</dbReference>